<reference evidence="1" key="1">
    <citation type="submission" date="2021-05" db="EMBL/GenBank/DDBJ databases">
        <authorList>
            <person name="Scholz U."/>
            <person name="Mascher M."/>
            <person name="Fiebig A."/>
        </authorList>
    </citation>
    <scope>NUCLEOTIDE SEQUENCE [LARGE SCALE GENOMIC DNA]</scope>
</reference>
<protein>
    <submittedName>
        <fullName evidence="1">Uncharacterized protein</fullName>
    </submittedName>
</protein>
<organism evidence="1 2">
    <name type="scientific">Avena sativa</name>
    <name type="common">Oat</name>
    <dbReference type="NCBI Taxonomy" id="4498"/>
    <lineage>
        <taxon>Eukaryota</taxon>
        <taxon>Viridiplantae</taxon>
        <taxon>Streptophyta</taxon>
        <taxon>Embryophyta</taxon>
        <taxon>Tracheophyta</taxon>
        <taxon>Spermatophyta</taxon>
        <taxon>Magnoliopsida</taxon>
        <taxon>Liliopsida</taxon>
        <taxon>Poales</taxon>
        <taxon>Poaceae</taxon>
        <taxon>BOP clade</taxon>
        <taxon>Pooideae</taxon>
        <taxon>Poodae</taxon>
        <taxon>Poeae</taxon>
        <taxon>Poeae Chloroplast Group 1 (Aveneae type)</taxon>
        <taxon>Aveninae</taxon>
        <taxon>Avena</taxon>
    </lineage>
</organism>
<dbReference type="Proteomes" id="UP001732700">
    <property type="component" value="Chromosome 1A"/>
</dbReference>
<proteinExistence type="predicted"/>
<name>A0ACD5T8I2_AVESA</name>
<reference evidence="1" key="2">
    <citation type="submission" date="2025-09" db="UniProtKB">
        <authorList>
            <consortium name="EnsemblPlants"/>
        </authorList>
    </citation>
    <scope>IDENTIFICATION</scope>
</reference>
<keyword evidence="2" id="KW-1185">Reference proteome</keyword>
<evidence type="ECO:0000313" key="2">
    <source>
        <dbReference type="Proteomes" id="UP001732700"/>
    </source>
</evidence>
<sequence length="121" mass="13333">MDMDTEPSTPTQSSYLAGCMMASPACLPVARRSPARFHLLSRDGGRDVRRRAWRRLLMRLVRESKSCICSPRASRAPPMITFGYDAASYAKNFDDGRRPSSADNDSPVAAGQPVGSPERTR</sequence>
<accession>A0ACD5T8I2</accession>
<dbReference type="EnsemblPlants" id="AVESA.00010b.r2.1AG0010030.1">
    <property type="protein sequence ID" value="AVESA.00010b.r2.1AG0010030.1.CDS.1"/>
    <property type="gene ID" value="AVESA.00010b.r2.1AG0010030"/>
</dbReference>
<evidence type="ECO:0000313" key="1">
    <source>
        <dbReference type="EnsemblPlants" id="AVESA.00010b.r2.1AG0010030.1.CDS.1"/>
    </source>
</evidence>